<dbReference type="AlphaFoldDB" id="A0A5D4ULY5"/>
<organism evidence="1 2">
    <name type="scientific">Rossellomorea aquimaris</name>
    <dbReference type="NCBI Taxonomy" id="189382"/>
    <lineage>
        <taxon>Bacteria</taxon>
        <taxon>Bacillati</taxon>
        <taxon>Bacillota</taxon>
        <taxon>Bacilli</taxon>
        <taxon>Bacillales</taxon>
        <taxon>Bacillaceae</taxon>
        <taxon>Rossellomorea</taxon>
    </lineage>
</organism>
<accession>A0A5D4ULY5</accession>
<dbReference type="EMBL" id="VTEZ01000001">
    <property type="protein sequence ID" value="TYS88296.1"/>
    <property type="molecule type" value="Genomic_DNA"/>
</dbReference>
<evidence type="ECO:0000313" key="2">
    <source>
        <dbReference type="Proteomes" id="UP000324269"/>
    </source>
</evidence>
<comment type="caution">
    <text evidence="1">The sequence shown here is derived from an EMBL/GenBank/DDBJ whole genome shotgun (WGS) entry which is preliminary data.</text>
</comment>
<proteinExistence type="predicted"/>
<dbReference type="OrthoDB" id="2855529at2"/>
<name>A0A5D4ULY5_9BACI</name>
<sequence>MNFENRPSPEREKIKKFHYKEAAIKYFFLKTLKKLYFEKIHFPNNPIRNMRTFEETKKFFDSLGIREECYSFNKMRPQSIVAEVLDSKLVVSYIDQKEKIRFSTMPLNFERGIFAMYKLTYSLHLLKVVEKIYIENGVLENEFDDDDIEIFIK</sequence>
<gene>
    <name evidence="1" type="ORF">FZC85_02320</name>
</gene>
<dbReference type="RefSeq" id="WP_148967590.1">
    <property type="nucleotide sequence ID" value="NZ_JBNIKW010000001.1"/>
</dbReference>
<evidence type="ECO:0000313" key="1">
    <source>
        <dbReference type="EMBL" id="TYS88296.1"/>
    </source>
</evidence>
<dbReference type="Proteomes" id="UP000324269">
    <property type="component" value="Unassembled WGS sequence"/>
</dbReference>
<protein>
    <submittedName>
        <fullName evidence="1">Uncharacterized protein</fullName>
    </submittedName>
</protein>
<reference evidence="1 2" key="1">
    <citation type="submission" date="2019-08" db="EMBL/GenBank/DDBJ databases">
        <title>Bacillus genomes from the desert of Cuatro Cienegas, Coahuila.</title>
        <authorList>
            <person name="Olmedo-Alvarez G."/>
        </authorList>
    </citation>
    <scope>NUCLEOTIDE SEQUENCE [LARGE SCALE GENOMIC DNA]</scope>
    <source>
        <strain evidence="1 2">CH87b_3T</strain>
    </source>
</reference>